<dbReference type="Gene3D" id="2.60.120.40">
    <property type="match status" value="2"/>
</dbReference>
<accession>A0A8S3QYA9</accession>
<evidence type="ECO:0000259" key="4">
    <source>
        <dbReference type="PROSITE" id="PS50871"/>
    </source>
</evidence>
<dbReference type="Pfam" id="PF00071">
    <property type="entry name" value="Ras"/>
    <property type="match status" value="1"/>
</dbReference>
<dbReference type="PRINTS" id="PR00007">
    <property type="entry name" value="COMPLEMNTC1Q"/>
</dbReference>
<dbReference type="SMART" id="SM00110">
    <property type="entry name" value="C1Q"/>
    <property type="match status" value="2"/>
</dbReference>
<proteinExistence type="predicted"/>
<dbReference type="InterPro" id="IPR050822">
    <property type="entry name" value="Cerebellin_Synaptic_Org"/>
</dbReference>
<dbReference type="GO" id="GO:0005576">
    <property type="term" value="C:extracellular region"/>
    <property type="evidence" value="ECO:0007669"/>
    <property type="project" value="UniProtKB-SubCell"/>
</dbReference>
<dbReference type="SUPFAM" id="SSF52540">
    <property type="entry name" value="P-loop containing nucleoside triphosphate hydrolases"/>
    <property type="match status" value="1"/>
</dbReference>
<comment type="caution">
    <text evidence="5">The sequence shown here is derived from an EMBL/GenBank/DDBJ whole genome shotgun (WGS) entry which is preliminary data.</text>
</comment>
<dbReference type="Pfam" id="PF00386">
    <property type="entry name" value="C1q"/>
    <property type="match status" value="2"/>
</dbReference>
<dbReference type="PANTHER" id="PTHR22923">
    <property type="entry name" value="CEREBELLIN-RELATED"/>
    <property type="match status" value="1"/>
</dbReference>
<dbReference type="InterPro" id="IPR001073">
    <property type="entry name" value="C1q_dom"/>
</dbReference>
<evidence type="ECO:0000313" key="5">
    <source>
        <dbReference type="EMBL" id="CAG2199699.1"/>
    </source>
</evidence>
<reference evidence="5" key="1">
    <citation type="submission" date="2021-03" db="EMBL/GenBank/DDBJ databases">
        <authorList>
            <person name="Bekaert M."/>
        </authorList>
    </citation>
    <scope>NUCLEOTIDE SEQUENCE</scope>
</reference>
<dbReference type="EMBL" id="CAJPWZ010000722">
    <property type="protein sequence ID" value="CAG2199699.1"/>
    <property type="molecule type" value="Genomic_DNA"/>
</dbReference>
<dbReference type="AlphaFoldDB" id="A0A8S3QYA9"/>
<dbReference type="Proteomes" id="UP000683360">
    <property type="component" value="Unassembled WGS sequence"/>
</dbReference>
<dbReference type="Gene3D" id="3.40.50.300">
    <property type="entry name" value="P-loop containing nucleotide triphosphate hydrolases"/>
    <property type="match status" value="1"/>
</dbReference>
<dbReference type="SMART" id="SM00175">
    <property type="entry name" value="RAB"/>
    <property type="match status" value="1"/>
</dbReference>
<name>A0A8S3QYA9_MYTED</name>
<gene>
    <name evidence="5" type="ORF">MEDL_14246</name>
</gene>
<dbReference type="InterPro" id="IPR027417">
    <property type="entry name" value="P-loop_NTPase"/>
</dbReference>
<dbReference type="PANTHER" id="PTHR22923:SF116">
    <property type="entry name" value="C1Q DOMAIN-CONTAINING PROTEIN"/>
    <property type="match status" value="1"/>
</dbReference>
<evidence type="ECO:0000313" key="6">
    <source>
        <dbReference type="Proteomes" id="UP000683360"/>
    </source>
</evidence>
<dbReference type="GO" id="GO:0005525">
    <property type="term" value="F:GTP binding"/>
    <property type="evidence" value="ECO:0007669"/>
    <property type="project" value="InterPro"/>
</dbReference>
<comment type="subcellular location">
    <subcellularLocation>
        <location evidence="1">Secreted</location>
    </subcellularLocation>
</comment>
<organism evidence="5 6">
    <name type="scientific">Mytilus edulis</name>
    <name type="common">Blue mussel</name>
    <dbReference type="NCBI Taxonomy" id="6550"/>
    <lineage>
        <taxon>Eukaryota</taxon>
        <taxon>Metazoa</taxon>
        <taxon>Spiralia</taxon>
        <taxon>Lophotrochozoa</taxon>
        <taxon>Mollusca</taxon>
        <taxon>Bivalvia</taxon>
        <taxon>Autobranchia</taxon>
        <taxon>Pteriomorphia</taxon>
        <taxon>Mytilida</taxon>
        <taxon>Mytiloidea</taxon>
        <taxon>Mytilidae</taxon>
        <taxon>Mytilinae</taxon>
        <taxon>Mytilus</taxon>
    </lineage>
</organism>
<keyword evidence="2" id="KW-0964">Secreted</keyword>
<keyword evidence="3" id="KW-0732">Signal</keyword>
<protein>
    <submittedName>
        <fullName evidence="5">C1QL</fullName>
    </submittedName>
</protein>
<evidence type="ECO:0000256" key="3">
    <source>
        <dbReference type="ARBA" id="ARBA00022729"/>
    </source>
</evidence>
<evidence type="ECO:0000256" key="2">
    <source>
        <dbReference type="ARBA" id="ARBA00022525"/>
    </source>
</evidence>
<feature type="domain" description="C1q" evidence="4">
    <location>
        <begin position="344"/>
        <end position="473"/>
    </location>
</feature>
<dbReference type="SUPFAM" id="SSF49842">
    <property type="entry name" value="TNF-like"/>
    <property type="match status" value="2"/>
</dbReference>
<dbReference type="InterPro" id="IPR008983">
    <property type="entry name" value="Tumour_necrosis_fac-like_dom"/>
</dbReference>
<feature type="domain" description="C1q" evidence="4">
    <location>
        <begin position="160"/>
        <end position="292"/>
    </location>
</feature>
<dbReference type="GO" id="GO:0003924">
    <property type="term" value="F:GTPase activity"/>
    <property type="evidence" value="ECO:0007669"/>
    <property type="project" value="InterPro"/>
</dbReference>
<dbReference type="PROSITE" id="PS50871">
    <property type="entry name" value="C1Q"/>
    <property type="match status" value="2"/>
</dbReference>
<sequence>MKNNNRLTFGHSFSNRDAGAISGTLELEIGYKRRQVIYLNDGKDIISKTKKAVVIPVENKSDIKGEINKQDVEDFAERENLPHIETSAKTNENVTEMFMSVIKRLTENGDDDGCDVPADDMFALRKGYSSINRTETVMEKLLSFVKEIKLISSGTDCRNNHQKPIAFYAQLTKQVTVSGSDTVVFDKVFTNTGDAYDSKTGIFRAPVKGLYYFDCTLMSIGTPLHLILMKNKSMLTRGHSFSNRDFGSISGTIELEMGDKVSIQHYSAARSEAIHGEYASFTGSDMFSTGKIILVVLITAMNHAVKSDAKGNCSNDRTETVMEKLLNFVKEIKQISSGTDCRSNNHKPIGFYAMLSKTVTISGSSNVVFAKVFTNAGNAYDSKTGIFRAPVKGLYYFNCNFLSYGSKLHIVLVKDNIKLTYGHSRNTQDAGSITGTLELQKGDKVSIQHYSGVGSETMQDSYSSFTGYLISTS</sequence>
<evidence type="ECO:0000256" key="1">
    <source>
        <dbReference type="ARBA" id="ARBA00004613"/>
    </source>
</evidence>
<dbReference type="InterPro" id="IPR001806">
    <property type="entry name" value="Small_GTPase"/>
</dbReference>
<dbReference type="OrthoDB" id="6161204at2759"/>
<keyword evidence="6" id="KW-1185">Reference proteome</keyword>
<dbReference type="PRINTS" id="PR00449">
    <property type="entry name" value="RASTRNSFRMNG"/>
</dbReference>